<dbReference type="EMBL" id="QJKJ01008426">
    <property type="protein sequence ID" value="RDX79815.1"/>
    <property type="molecule type" value="Genomic_DNA"/>
</dbReference>
<keyword evidence="2" id="KW-1185">Reference proteome</keyword>
<dbReference type="InterPro" id="IPR043502">
    <property type="entry name" value="DNA/RNA_pol_sf"/>
</dbReference>
<dbReference type="OrthoDB" id="420169at2759"/>
<reference evidence="1" key="1">
    <citation type="submission" date="2018-05" db="EMBL/GenBank/DDBJ databases">
        <title>Draft genome of Mucuna pruriens seed.</title>
        <authorList>
            <person name="Nnadi N.E."/>
            <person name="Vos R."/>
            <person name="Hasami M.H."/>
            <person name="Devisetty U.K."/>
            <person name="Aguiy J.C."/>
        </authorList>
    </citation>
    <scope>NUCLEOTIDE SEQUENCE [LARGE SCALE GENOMIC DNA]</scope>
    <source>
        <strain evidence="1">JCA_2017</strain>
    </source>
</reference>
<evidence type="ECO:0000313" key="1">
    <source>
        <dbReference type="EMBL" id="RDX79815.1"/>
    </source>
</evidence>
<proteinExistence type="predicted"/>
<accession>A0A371FN94</accession>
<feature type="non-terminal residue" evidence="1">
    <location>
        <position position="1"/>
    </location>
</feature>
<dbReference type="Proteomes" id="UP000257109">
    <property type="component" value="Unassembled WGS sequence"/>
</dbReference>
<dbReference type="SUPFAM" id="SSF56672">
    <property type="entry name" value="DNA/RNA polymerases"/>
    <property type="match status" value="1"/>
</dbReference>
<dbReference type="Gene3D" id="3.10.10.10">
    <property type="entry name" value="HIV Type 1 Reverse Transcriptase, subunit A, domain 1"/>
    <property type="match status" value="1"/>
</dbReference>
<name>A0A371FN94_MUCPR</name>
<comment type="caution">
    <text evidence="1">The sequence shown here is derived from an EMBL/GenBank/DDBJ whole genome shotgun (WGS) entry which is preliminary data.</text>
</comment>
<evidence type="ECO:0000313" key="2">
    <source>
        <dbReference type="Proteomes" id="UP000257109"/>
    </source>
</evidence>
<organism evidence="1 2">
    <name type="scientific">Mucuna pruriens</name>
    <name type="common">Velvet bean</name>
    <name type="synonym">Dolichos pruriens</name>
    <dbReference type="NCBI Taxonomy" id="157652"/>
    <lineage>
        <taxon>Eukaryota</taxon>
        <taxon>Viridiplantae</taxon>
        <taxon>Streptophyta</taxon>
        <taxon>Embryophyta</taxon>
        <taxon>Tracheophyta</taxon>
        <taxon>Spermatophyta</taxon>
        <taxon>Magnoliopsida</taxon>
        <taxon>eudicotyledons</taxon>
        <taxon>Gunneridae</taxon>
        <taxon>Pentapetalae</taxon>
        <taxon>rosids</taxon>
        <taxon>fabids</taxon>
        <taxon>Fabales</taxon>
        <taxon>Fabaceae</taxon>
        <taxon>Papilionoideae</taxon>
        <taxon>50 kb inversion clade</taxon>
        <taxon>NPAAA clade</taxon>
        <taxon>indigoferoid/millettioid clade</taxon>
        <taxon>Phaseoleae</taxon>
        <taxon>Mucuna</taxon>
    </lineage>
</organism>
<gene>
    <name evidence="1" type="ORF">CR513_39716</name>
</gene>
<protein>
    <submittedName>
        <fullName evidence="1">Uncharacterized protein</fullName>
    </submittedName>
</protein>
<dbReference type="AlphaFoldDB" id="A0A371FN94"/>
<sequence length="129" mass="15354">MVHVKNLVENGACKKSNGKWCMFAYYNDLNKVCPKYAYPFINIDKLKQLISISIIVIHERILYYNQIKMHLDNEEKTTLMMESANHCYKKNHRGPYRQYDCQEYKGRGVCPHLVEVFMQLKKYNTLLNP</sequence>